<protein>
    <recommendedName>
        <fullName evidence="5">Nuclear transport factor 2 family protein</fullName>
    </recommendedName>
</protein>
<sequence length="140" mass="15687">MNGTHHSGMNVICAEDCGNAPKKLLLRDYIVAWAQNNIEFIEKCISEEVCWDIIGDRRVLGKAGLRDTLQQKQTGHVTEIEISTIITHGSMGAINGTFRMDQGRISNFCHVFTFSSAGKNGKIKKIMTYMIEDEDGHIDR</sequence>
<dbReference type="InterPro" id="IPR032710">
    <property type="entry name" value="NTF2-like_dom_sf"/>
</dbReference>
<evidence type="ECO:0000313" key="2">
    <source>
        <dbReference type="EMBL" id="PAD71474.1"/>
    </source>
</evidence>
<keyword evidence="4" id="KW-1185">Reference proteome</keyword>
<dbReference type="RefSeq" id="WP_095267962.1">
    <property type="nucleotide sequence ID" value="NZ_NPBY01000101.1"/>
</dbReference>
<evidence type="ECO:0008006" key="5">
    <source>
        <dbReference type="Google" id="ProtNLM"/>
    </source>
</evidence>
<dbReference type="EMBL" id="WOAA01000028">
    <property type="protein sequence ID" value="MUG68500.1"/>
    <property type="molecule type" value="Genomic_DNA"/>
</dbReference>
<organism evidence="2 3">
    <name type="scientific">Paenibacillus campinasensis</name>
    <dbReference type="NCBI Taxonomy" id="66347"/>
    <lineage>
        <taxon>Bacteria</taxon>
        <taxon>Bacillati</taxon>
        <taxon>Bacillota</taxon>
        <taxon>Bacilli</taxon>
        <taxon>Bacillales</taxon>
        <taxon>Paenibacillaceae</taxon>
        <taxon>Paenibacillus</taxon>
    </lineage>
</organism>
<reference evidence="1 4" key="2">
    <citation type="submission" date="2019-11" db="EMBL/GenBank/DDBJ databases">
        <title>Draft genome sequences of five Paenibacillus species of dairy origin.</title>
        <authorList>
            <person name="Olajide A.M."/>
            <person name="Chen S."/>
            <person name="Lapointe G."/>
        </authorList>
    </citation>
    <scope>NUCLEOTIDE SEQUENCE [LARGE SCALE GENOMIC DNA]</scope>
    <source>
        <strain evidence="1 4">3CS1</strain>
    </source>
</reference>
<accession>A0A268EED7</accession>
<dbReference type="SUPFAM" id="SSF54427">
    <property type="entry name" value="NTF2-like"/>
    <property type="match status" value="1"/>
</dbReference>
<proteinExistence type="predicted"/>
<comment type="caution">
    <text evidence="2">The sequence shown here is derived from an EMBL/GenBank/DDBJ whole genome shotgun (WGS) entry which is preliminary data.</text>
</comment>
<dbReference type="Proteomes" id="UP000215596">
    <property type="component" value="Unassembled WGS sequence"/>
</dbReference>
<dbReference type="AlphaFoldDB" id="A0A268EED7"/>
<dbReference type="Proteomes" id="UP000435177">
    <property type="component" value="Unassembled WGS sequence"/>
</dbReference>
<reference evidence="2 3" key="1">
    <citation type="submission" date="2017-07" db="EMBL/GenBank/DDBJ databases">
        <title>Isolation and whole genome analysis of endospore-forming bacteria from heroin.</title>
        <authorList>
            <person name="Kalinowski J."/>
            <person name="Ahrens B."/>
            <person name="Al-Dilaimi A."/>
            <person name="Winkler A."/>
            <person name="Wibberg D."/>
            <person name="Schleenbecker U."/>
            <person name="Ruckert C."/>
            <person name="Wolfel R."/>
            <person name="Grass G."/>
        </authorList>
    </citation>
    <scope>NUCLEOTIDE SEQUENCE [LARGE SCALE GENOMIC DNA]</scope>
    <source>
        <strain evidence="2 3">7537-G1</strain>
    </source>
</reference>
<dbReference type="EMBL" id="NPBY01000101">
    <property type="protein sequence ID" value="PAD71474.1"/>
    <property type="molecule type" value="Genomic_DNA"/>
</dbReference>
<dbReference type="Gene3D" id="3.10.450.50">
    <property type="match status" value="1"/>
</dbReference>
<evidence type="ECO:0000313" key="3">
    <source>
        <dbReference type="Proteomes" id="UP000215596"/>
    </source>
</evidence>
<dbReference type="OrthoDB" id="6692273at2"/>
<evidence type="ECO:0000313" key="4">
    <source>
        <dbReference type="Proteomes" id="UP000435177"/>
    </source>
</evidence>
<gene>
    <name evidence="2" type="ORF">CHH67_24355</name>
    <name evidence="1" type="ORF">GNP94_21225</name>
</gene>
<evidence type="ECO:0000313" key="1">
    <source>
        <dbReference type="EMBL" id="MUG68500.1"/>
    </source>
</evidence>
<name>A0A268EED7_9BACL</name>